<evidence type="ECO:0000313" key="6">
    <source>
        <dbReference type="EMBL" id="QEL15085.1"/>
    </source>
</evidence>
<dbReference type="InterPro" id="IPR036271">
    <property type="entry name" value="Tet_transcr_reg_TetR-rel_C_sf"/>
</dbReference>
<dbReference type="Pfam" id="PF00440">
    <property type="entry name" value="TetR_N"/>
    <property type="match status" value="1"/>
</dbReference>
<dbReference type="EMBL" id="CP042425">
    <property type="protein sequence ID" value="QEL15085.1"/>
    <property type="molecule type" value="Genomic_DNA"/>
</dbReference>
<evidence type="ECO:0000259" key="5">
    <source>
        <dbReference type="PROSITE" id="PS50977"/>
    </source>
</evidence>
<dbReference type="PROSITE" id="PS50977">
    <property type="entry name" value="HTH_TETR_2"/>
    <property type="match status" value="1"/>
</dbReference>
<dbReference type="InterPro" id="IPR001647">
    <property type="entry name" value="HTH_TetR"/>
</dbReference>
<evidence type="ECO:0000256" key="3">
    <source>
        <dbReference type="ARBA" id="ARBA00023163"/>
    </source>
</evidence>
<feature type="DNA-binding region" description="H-T-H motif" evidence="4">
    <location>
        <begin position="32"/>
        <end position="51"/>
    </location>
</feature>
<dbReference type="KEGG" id="lrs:PX52LOC_01993"/>
<evidence type="ECO:0000256" key="1">
    <source>
        <dbReference type="ARBA" id="ARBA00023015"/>
    </source>
</evidence>
<evidence type="ECO:0000313" key="7">
    <source>
        <dbReference type="Proteomes" id="UP000324974"/>
    </source>
</evidence>
<dbReference type="OrthoDB" id="9814200at2"/>
<gene>
    <name evidence="6" type="ORF">PX52LOC_01993</name>
</gene>
<dbReference type="GO" id="GO:0003677">
    <property type="term" value="F:DNA binding"/>
    <property type="evidence" value="ECO:0007669"/>
    <property type="project" value="UniProtKB-UniRule"/>
</dbReference>
<dbReference type="SUPFAM" id="SSF46689">
    <property type="entry name" value="Homeodomain-like"/>
    <property type="match status" value="1"/>
</dbReference>
<evidence type="ECO:0000256" key="4">
    <source>
        <dbReference type="PROSITE-ProRule" id="PRU00335"/>
    </source>
</evidence>
<keyword evidence="1" id="KW-0805">Transcription regulation</keyword>
<accession>A0A5C1A971</accession>
<dbReference type="AlphaFoldDB" id="A0A5C1A971"/>
<dbReference type="InterPro" id="IPR009057">
    <property type="entry name" value="Homeodomain-like_sf"/>
</dbReference>
<dbReference type="PANTHER" id="PTHR47506">
    <property type="entry name" value="TRANSCRIPTIONAL REGULATORY PROTEIN"/>
    <property type="match status" value="1"/>
</dbReference>
<organism evidence="6 7">
    <name type="scientific">Limnoglobus roseus</name>
    <dbReference type="NCBI Taxonomy" id="2598579"/>
    <lineage>
        <taxon>Bacteria</taxon>
        <taxon>Pseudomonadati</taxon>
        <taxon>Planctomycetota</taxon>
        <taxon>Planctomycetia</taxon>
        <taxon>Gemmatales</taxon>
        <taxon>Gemmataceae</taxon>
        <taxon>Limnoglobus</taxon>
    </lineage>
</organism>
<dbReference type="Gene3D" id="1.10.10.60">
    <property type="entry name" value="Homeodomain-like"/>
    <property type="match status" value="1"/>
</dbReference>
<feature type="domain" description="HTH tetR-type" evidence="5">
    <location>
        <begin position="9"/>
        <end position="69"/>
    </location>
</feature>
<keyword evidence="3" id="KW-0804">Transcription</keyword>
<keyword evidence="2 4" id="KW-0238">DNA-binding</keyword>
<dbReference type="RefSeq" id="WP_149109933.1">
    <property type="nucleotide sequence ID" value="NZ_CP042425.1"/>
</dbReference>
<dbReference type="Gene3D" id="1.10.357.10">
    <property type="entry name" value="Tetracycline Repressor, domain 2"/>
    <property type="match status" value="1"/>
</dbReference>
<proteinExistence type="predicted"/>
<reference evidence="7" key="1">
    <citation type="submission" date="2019-08" db="EMBL/GenBank/DDBJ databases">
        <title>Limnoglobus roseus gen. nov., sp. nov., a novel freshwater planctomycete with a giant genome from the family Gemmataceae.</title>
        <authorList>
            <person name="Kulichevskaya I.S."/>
            <person name="Naumoff D.G."/>
            <person name="Miroshnikov K."/>
            <person name="Ivanova A."/>
            <person name="Philippov D.A."/>
            <person name="Hakobyan A."/>
            <person name="Rijpstra I.C."/>
            <person name="Sinninghe Damste J.S."/>
            <person name="Liesack W."/>
            <person name="Dedysh S.N."/>
        </authorList>
    </citation>
    <scope>NUCLEOTIDE SEQUENCE [LARGE SCALE GENOMIC DNA]</scope>
    <source>
        <strain evidence="7">PX52</strain>
    </source>
</reference>
<dbReference type="Proteomes" id="UP000324974">
    <property type="component" value="Chromosome"/>
</dbReference>
<evidence type="ECO:0000256" key="2">
    <source>
        <dbReference type="ARBA" id="ARBA00023125"/>
    </source>
</evidence>
<keyword evidence="7" id="KW-1185">Reference proteome</keyword>
<dbReference type="PRINTS" id="PR00455">
    <property type="entry name" value="HTHTETR"/>
</dbReference>
<dbReference type="SUPFAM" id="SSF48498">
    <property type="entry name" value="Tetracyclin repressor-like, C-terminal domain"/>
    <property type="match status" value="1"/>
</dbReference>
<sequence length="191" mass="20166">MRVSRKQAEENREAILAAASRLFRESGFEGVGVDAVTRAAGLTHGGFYGHFASKDELVAEVCERALAKSLERWTALAQKGASLAPIVSHYLSAKHRDNPGEGCAMSALGTEAGRGSERVRRAFTAGVRPLLGVLTANSQENTESGRREDGLAMLATLVGAVVMARAVDDPDLSDEILNAASKSLGRGDTAR</sequence>
<protein>
    <submittedName>
        <fullName evidence="6">TetR/AcrR family transcriptional regulator</fullName>
    </submittedName>
</protein>
<name>A0A5C1A971_9BACT</name>
<dbReference type="PANTHER" id="PTHR47506:SF7">
    <property type="entry name" value="TRANSCRIPTIONAL REGULATORY PROTEIN"/>
    <property type="match status" value="1"/>
</dbReference>